<keyword evidence="2" id="KW-0539">Nucleus</keyword>
<evidence type="ECO:0000313" key="4">
    <source>
        <dbReference type="EMBL" id="KAF5754184.1"/>
    </source>
</evidence>
<sequence length="173" mass="19050">MSDSPAVEIDFFRLNEEASSKKLSPRKNIQDVISKINPELLKSAFANNGFVANKLSYASHPHLQTLPVYNQECSRVNTAATATPLTIIYNGVVSVFDVSPNQADNIMKLVDAVNPVSKTSVEPVAVKNENNQTPVIAGGVSKDLPLSRKKSLKRFLEKRKERKESISPYASLH</sequence>
<name>A0A251RNU5_HELAN</name>
<reference evidence="4 6" key="1">
    <citation type="journal article" date="2017" name="Nature">
        <title>The sunflower genome provides insights into oil metabolism, flowering and Asterid evolution.</title>
        <authorList>
            <person name="Badouin H."/>
            <person name="Gouzy J."/>
            <person name="Grassa C.J."/>
            <person name="Murat F."/>
            <person name="Staton S.E."/>
            <person name="Cottret L."/>
            <person name="Lelandais-Briere C."/>
            <person name="Owens G.L."/>
            <person name="Carrere S."/>
            <person name="Mayjonade B."/>
            <person name="Legrand L."/>
            <person name="Gill N."/>
            <person name="Kane N.C."/>
            <person name="Bowers J.E."/>
            <person name="Hubner S."/>
            <person name="Bellec A."/>
            <person name="Berard A."/>
            <person name="Berges H."/>
            <person name="Blanchet N."/>
            <person name="Boniface M.C."/>
            <person name="Brunel D."/>
            <person name="Catrice O."/>
            <person name="Chaidir N."/>
            <person name="Claudel C."/>
            <person name="Donnadieu C."/>
            <person name="Faraut T."/>
            <person name="Fievet G."/>
            <person name="Helmstetter N."/>
            <person name="King M."/>
            <person name="Knapp S.J."/>
            <person name="Lai Z."/>
            <person name="Le Paslier M.C."/>
            <person name="Lippi Y."/>
            <person name="Lorenzon L."/>
            <person name="Mandel J.R."/>
            <person name="Marage G."/>
            <person name="Marchand G."/>
            <person name="Marquand E."/>
            <person name="Bret-Mestries E."/>
            <person name="Morien E."/>
            <person name="Nambeesan S."/>
            <person name="Nguyen T."/>
            <person name="Pegot-Espagnet P."/>
            <person name="Pouilly N."/>
            <person name="Raftis F."/>
            <person name="Sallet E."/>
            <person name="Schiex T."/>
            <person name="Thomas J."/>
            <person name="Vandecasteele C."/>
            <person name="Vares D."/>
            <person name="Vear F."/>
            <person name="Vautrin S."/>
            <person name="Crespi M."/>
            <person name="Mangin B."/>
            <person name="Burke J.M."/>
            <person name="Salse J."/>
            <person name="Munos S."/>
            <person name="Vincourt P."/>
            <person name="Rieseberg L.H."/>
            <person name="Langlade N.B."/>
        </authorList>
    </citation>
    <scope>NUCLEOTIDE SEQUENCE [LARGE SCALE GENOMIC DNA]</scope>
    <source>
        <strain evidence="6">cv. SF193</strain>
        <tissue evidence="4">Leaves</tissue>
    </source>
</reference>
<dbReference type="GO" id="GO:2000022">
    <property type="term" value="P:regulation of jasmonic acid mediated signaling pathway"/>
    <property type="evidence" value="ECO:0000318"/>
    <property type="project" value="GO_Central"/>
</dbReference>
<keyword evidence="6" id="KW-1185">Reference proteome</keyword>
<dbReference type="STRING" id="4232.A0A251RNU5"/>
<dbReference type="EMBL" id="MNCJ02000332">
    <property type="protein sequence ID" value="KAF5754184.1"/>
    <property type="molecule type" value="Genomic_DNA"/>
</dbReference>
<dbReference type="GO" id="GO:0009611">
    <property type="term" value="P:response to wounding"/>
    <property type="evidence" value="ECO:0000318"/>
    <property type="project" value="GO_Central"/>
</dbReference>
<accession>A0A251RNU5</accession>
<organism evidence="5 6">
    <name type="scientific">Helianthus annuus</name>
    <name type="common">Common sunflower</name>
    <dbReference type="NCBI Taxonomy" id="4232"/>
    <lineage>
        <taxon>Eukaryota</taxon>
        <taxon>Viridiplantae</taxon>
        <taxon>Streptophyta</taxon>
        <taxon>Embryophyta</taxon>
        <taxon>Tracheophyta</taxon>
        <taxon>Spermatophyta</taxon>
        <taxon>Magnoliopsida</taxon>
        <taxon>eudicotyledons</taxon>
        <taxon>Gunneridae</taxon>
        <taxon>Pentapetalae</taxon>
        <taxon>asterids</taxon>
        <taxon>campanulids</taxon>
        <taxon>Asterales</taxon>
        <taxon>Asteraceae</taxon>
        <taxon>Asteroideae</taxon>
        <taxon>Heliantheae alliance</taxon>
        <taxon>Heliantheae</taxon>
        <taxon>Helianthus</taxon>
    </lineage>
</organism>
<evidence type="ECO:0000259" key="3">
    <source>
        <dbReference type="PROSITE" id="PS51320"/>
    </source>
</evidence>
<dbReference type="PANTHER" id="PTHR33077">
    <property type="entry name" value="PROTEIN TIFY 4A-RELATED-RELATED"/>
    <property type="match status" value="1"/>
</dbReference>
<dbReference type="OMA" id="RKERMTC"/>
<dbReference type="Gramene" id="mRNA:HanXRQr2_Chr17g0788371">
    <property type="protein sequence ID" value="mRNA:HanXRQr2_Chr17g0788371"/>
    <property type="gene ID" value="HanXRQr2_Chr17g0788371"/>
</dbReference>
<dbReference type="GO" id="GO:0005634">
    <property type="term" value="C:nucleus"/>
    <property type="evidence" value="ECO:0000318"/>
    <property type="project" value="GO_Central"/>
</dbReference>
<feature type="domain" description="Tify" evidence="3">
    <location>
        <begin position="78"/>
        <end position="112"/>
    </location>
</feature>
<reference evidence="5" key="2">
    <citation type="submission" date="2017-02" db="EMBL/GenBank/DDBJ databases">
        <title>Sunflower complete genome.</title>
        <authorList>
            <person name="Langlade N."/>
            <person name="Munos S."/>
        </authorList>
    </citation>
    <scope>NUCLEOTIDE SEQUENCE [LARGE SCALE GENOMIC DNA]</scope>
    <source>
        <tissue evidence="5">Leaves</tissue>
    </source>
</reference>
<dbReference type="PANTHER" id="PTHR33077:SF5">
    <property type="entry name" value="PROTEIN TIFY 9"/>
    <property type="match status" value="1"/>
</dbReference>
<dbReference type="InterPro" id="IPR040390">
    <property type="entry name" value="TIFY/JAZ"/>
</dbReference>
<evidence type="ECO:0000256" key="2">
    <source>
        <dbReference type="RuleBase" id="RU369065"/>
    </source>
</evidence>
<dbReference type="SMART" id="SM00979">
    <property type="entry name" value="TIFY"/>
    <property type="match status" value="1"/>
</dbReference>
<comment type="similarity">
    <text evidence="1 2">Belongs to the TIFY/JAZ family.</text>
</comment>
<keyword evidence="2" id="KW-1184">Jasmonic acid signaling pathway</keyword>
<reference evidence="4" key="3">
    <citation type="submission" date="2020-06" db="EMBL/GenBank/DDBJ databases">
        <title>Helianthus annuus Genome sequencing and assembly Release 2.</title>
        <authorList>
            <person name="Gouzy J."/>
            <person name="Langlade N."/>
            <person name="Munos S."/>
        </authorList>
    </citation>
    <scope>NUCLEOTIDE SEQUENCE</scope>
    <source>
        <tissue evidence="4">Leaves</tissue>
    </source>
</reference>
<protein>
    <recommendedName>
        <fullName evidence="2">Protein TIFY</fullName>
    </recommendedName>
    <alternativeName>
        <fullName evidence="2">Jasmonate ZIM domain-containing protein</fullName>
    </alternativeName>
</protein>
<dbReference type="EMBL" id="CM007906">
    <property type="protein sequence ID" value="OTF85484.1"/>
    <property type="molecule type" value="Genomic_DNA"/>
</dbReference>
<gene>
    <name evidence="5" type="ORF">HannXRQ_Chr17g0540471</name>
    <name evidence="4" type="ORF">HanXRQr2_Chr17g0788371</name>
</gene>
<dbReference type="Pfam" id="PF06200">
    <property type="entry name" value="tify"/>
    <property type="match status" value="1"/>
</dbReference>
<dbReference type="FunCoup" id="A0A251RNU5">
    <property type="interactions" value="428"/>
</dbReference>
<comment type="domain">
    <text evidence="2">The jas domain is required for interaction with COI1.</text>
</comment>
<dbReference type="InterPro" id="IPR018467">
    <property type="entry name" value="CCT_CS"/>
</dbReference>
<evidence type="ECO:0000313" key="6">
    <source>
        <dbReference type="Proteomes" id="UP000215914"/>
    </source>
</evidence>
<dbReference type="GO" id="GO:0031347">
    <property type="term" value="P:regulation of defense response"/>
    <property type="evidence" value="ECO:0000318"/>
    <property type="project" value="GO_Central"/>
</dbReference>
<proteinExistence type="inferred from homology"/>
<dbReference type="Pfam" id="PF09425">
    <property type="entry name" value="Jas_motif"/>
    <property type="match status" value="1"/>
</dbReference>
<dbReference type="InParanoid" id="A0A251RNU5"/>
<dbReference type="AlphaFoldDB" id="A0A251RNU5"/>
<dbReference type="Proteomes" id="UP000215914">
    <property type="component" value="Chromosome 17"/>
</dbReference>
<comment type="function">
    <text evidence="2">Repressor of jasmonate responses.</text>
</comment>
<comment type="subcellular location">
    <subcellularLocation>
        <location evidence="2">Nucleus</location>
    </subcellularLocation>
</comment>
<dbReference type="OrthoDB" id="1914366at2759"/>
<evidence type="ECO:0000256" key="1">
    <source>
        <dbReference type="ARBA" id="ARBA00008614"/>
    </source>
</evidence>
<dbReference type="PROSITE" id="PS51320">
    <property type="entry name" value="TIFY"/>
    <property type="match status" value="1"/>
</dbReference>
<dbReference type="InterPro" id="IPR010399">
    <property type="entry name" value="Tify_dom"/>
</dbReference>
<evidence type="ECO:0000313" key="5">
    <source>
        <dbReference type="EMBL" id="OTF85484.1"/>
    </source>
</evidence>